<gene>
    <name evidence="1" type="ORF">SAMN05444280_13018</name>
</gene>
<dbReference type="InterPro" id="IPR008323">
    <property type="entry name" value="UCP033563"/>
</dbReference>
<proteinExistence type="predicted"/>
<dbReference type="RefSeq" id="WP_073172156.1">
    <property type="nucleotide sequence ID" value="NZ_FQZE01000030.1"/>
</dbReference>
<dbReference type="STRING" id="1168035.SAMN05444280_13018"/>
<accession>A0A1M6M4T9</accession>
<dbReference type="PANTHER" id="PTHR36454">
    <property type="entry name" value="LMO2823 PROTEIN"/>
    <property type="match status" value="1"/>
</dbReference>
<dbReference type="Proteomes" id="UP000184050">
    <property type="component" value="Unassembled WGS sequence"/>
</dbReference>
<dbReference type="Pfam" id="PF06245">
    <property type="entry name" value="DUF1015"/>
    <property type="match status" value="1"/>
</dbReference>
<organism evidence="1 2">
    <name type="scientific">Tangfeifania diversioriginum</name>
    <dbReference type="NCBI Taxonomy" id="1168035"/>
    <lineage>
        <taxon>Bacteria</taxon>
        <taxon>Pseudomonadati</taxon>
        <taxon>Bacteroidota</taxon>
        <taxon>Bacteroidia</taxon>
        <taxon>Marinilabiliales</taxon>
        <taxon>Prolixibacteraceae</taxon>
        <taxon>Tangfeifania</taxon>
    </lineage>
</organism>
<reference evidence="1 2" key="1">
    <citation type="submission" date="2016-11" db="EMBL/GenBank/DDBJ databases">
        <authorList>
            <person name="Jaros S."/>
            <person name="Januszkiewicz K."/>
            <person name="Wedrychowicz H."/>
        </authorList>
    </citation>
    <scope>NUCLEOTIDE SEQUENCE [LARGE SCALE GENOMIC DNA]</scope>
    <source>
        <strain evidence="1 2">DSM 27063</strain>
    </source>
</reference>
<dbReference type="PIRSF" id="PIRSF033563">
    <property type="entry name" value="UCP033563"/>
    <property type="match status" value="1"/>
</dbReference>
<dbReference type="PANTHER" id="PTHR36454:SF1">
    <property type="entry name" value="DUF1015 DOMAIN-CONTAINING PROTEIN"/>
    <property type="match status" value="1"/>
</dbReference>
<evidence type="ECO:0000313" key="2">
    <source>
        <dbReference type="Proteomes" id="UP000184050"/>
    </source>
</evidence>
<sequence>MATIKPFKGLRPPKNIAEDLACLPYDVMNSEEAAQMAAGNEKSLLRITRAEIELPEIQDIHSETVYNKARENFIAFQEKGWLVQDDEPKYYIYAQTMNGRTQYGIVGGAACSDYEKGVIKKHELTRPEKEEDRMVLTRYLNANIEPVFFAYKAVPEIDEVIKSVVENNEPDYDFTADDGFGHHFWVINDVVKNQKLEKLFAEKVPCTYVADGHHRTAAAARIGLEKSAQNPNHTGNEEYNFFMAVHFPDDQLQIIDYNRVVTDLNGHSEEGFLQELTKGFEVEKIGAEIFKPSRLHEFSLYLSGNWYKLTARKGTFDNDDPIGVLDVTILSSQVLGPILDITDLRTSKRIDFIGGIRGLEELKKRVDSGEMKAAFALYPVSMQQLIHIADSGNIMPPKTTWFEPKLRSGLVIHKLD</sequence>
<dbReference type="OrthoDB" id="9781616at2"/>
<evidence type="ECO:0000313" key="1">
    <source>
        <dbReference type="EMBL" id="SHJ78426.1"/>
    </source>
</evidence>
<name>A0A1M6M4T9_9BACT</name>
<keyword evidence="2" id="KW-1185">Reference proteome</keyword>
<protein>
    <submittedName>
        <fullName evidence="1">Uncharacterized conserved protein, DUF1015 family</fullName>
    </submittedName>
</protein>
<dbReference type="AlphaFoldDB" id="A0A1M6M4T9"/>
<dbReference type="EMBL" id="FQZE01000030">
    <property type="protein sequence ID" value="SHJ78426.1"/>
    <property type="molecule type" value="Genomic_DNA"/>
</dbReference>